<proteinExistence type="inferred from homology"/>
<evidence type="ECO:0000256" key="3">
    <source>
        <dbReference type="ARBA" id="ARBA00022692"/>
    </source>
</evidence>
<dbReference type="InterPro" id="IPR023353">
    <property type="entry name" value="LemA-like_dom_sf"/>
</dbReference>
<evidence type="ECO:0000256" key="1">
    <source>
        <dbReference type="ARBA" id="ARBA00004167"/>
    </source>
</evidence>
<accession>E6K300</accession>
<dbReference type="SUPFAM" id="SSF140478">
    <property type="entry name" value="LemA-like"/>
    <property type="match status" value="1"/>
</dbReference>
<comment type="subcellular location">
    <subcellularLocation>
        <location evidence="1">Membrane</location>
        <topology evidence="1">Single-pass membrane protein</topology>
    </subcellularLocation>
</comment>
<dbReference type="Pfam" id="PF04011">
    <property type="entry name" value="LemA"/>
    <property type="match status" value="1"/>
</dbReference>
<comment type="caution">
    <text evidence="7">The sequence shown here is derived from an EMBL/GenBank/DDBJ whole genome shotgun (WGS) entry which is preliminary data.</text>
</comment>
<dbReference type="EMBL" id="AEON01000002">
    <property type="protein sequence ID" value="EFT82704.1"/>
    <property type="molecule type" value="Genomic_DNA"/>
</dbReference>
<keyword evidence="4 6" id="KW-1133">Transmembrane helix</keyword>
<dbReference type="AlphaFoldDB" id="E6K300"/>
<dbReference type="HOGENOM" id="CLU_056714_0_1_11"/>
<feature type="transmembrane region" description="Helical" evidence="6">
    <location>
        <begin position="17"/>
        <end position="38"/>
    </location>
</feature>
<dbReference type="GO" id="GO:0016020">
    <property type="term" value="C:membrane"/>
    <property type="evidence" value="ECO:0007669"/>
    <property type="project" value="UniProtKB-SubCell"/>
</dbReference>
<comment type="similarity">
    <text evidence="2">Belongs to the LemA family.</text>
</comment>
<dbReference type="eggNOG" id="COG1704">
    <property type="taxonomic scope" value="Bacteria"/>
</dbReference>
<dbReference type="KEGG" id="pdo:PSDT_0285"/>
<dbReference type="PANTHER" id="PTHR34478:SF2">
    <property type="entry name" value="MEMBRANE PROTEIN"/>
    <property type="match status" value="1"/>
</dbReference>
<dbReference type="Proteomes" id="UP000004946">
    <property type="component" value="Chromosome"/>
</dbReference>
<evidence type="ECO:0000256" key="4">
    <source>
        <dbReference type="ARBA" id="ARBA00022989"/>
    </source>
</evidence>
<evidence type="ECO:0000256" key="6">
    <source>
        <dbReference type="SAM" id="Phobius"/>
    </source>
</evidence>
<dbReference type="RefSeq" id="WP_006289637.1">
    <property type="nucleotide sequence ID" value="NZ_AP012333.1"/>
</dbReference>
<dbReference type="PANTHER" id="PTHR34478">
    <property type="entry name" value="PROTEIN LEMA"/>
    <property type="match status" value="1"/>
</dbReference>
<keyword evidence="3 6" id="KW-0812">Transmembrane</keyword>
<reference evidence="7 8" key="1">
    <citation type="submission" date="2010-12" db="EMBL/GenBank/DDBJ databases">
        <authorList>
            <person name="Muzny D."/>
            <person name="Qin X."/>
            <person name="Buhay C."/>
            <person name="Dugan-Rocha S."/>
            <person name="Ding Y."/>
            <person name="Chen G."/>
            <person name="Hawes A."/>
            <person name="Holder M."/>
            <person name="Jhangiani S."/>
            <person name="Johnson A."/>
            <person name="Khan Z."/>
            <person name="Li Z."/>
            <person name="Liu W."/>
            <person name="Liu X."/>
            <person name="Perez L."/>
            <person name="Shen H."/>
            <person name="Wang Q."/>
            <person name="Watt J."/>
            <person name="Xi L."/>
            <person name="Xin Y."/>
            <person name="Zhou J."/>
            <person name="Deng J."/>
            <person name="Jiang H."/>
            <person name="Liu Y."/>
            <person name="Qu J."/>
            <person name="Song X.-Z."/>
            <person name="Zhang L."/>
            <person name="Villasana D."/>
            <person name="Johnson A."/>
            <person name="Liu J."/>
            <person name="Liyanage D."/>
            <person name="Lorensuhewa L."/>
            <person name="Robinson T."/>
            <person name="Song A."/>
            <person name="Song B.-B."/>
            <person name="Dinh H."/>
            <person name="Thornton R."/>
            <person name="Coyle M."/>
            <person name="Francisco L."/>
            <person name="Jackson L."/>
            <person name="Javaid M."/>
            <person name="Korchina V."/>
            <person name="Kovar C."/>
            <person name="Mata R."/>
            <person name="Mathew T."/>
            <person name="Ngo R."/>
            <person name="Nguyen L."/>
            <person name="Nguyen N."/>
            <person name="Okwuonu G."/>
            <person name="Ongeri F."/>
            <person name="Pham C."/>
            <person name="Simmons D."/>
            <person name="Wilczek-Boney K."/>
            <person name="Hale W."/>
            <person name="Jakkamsetti A."/>
            <person name="Pham P."/>
            <person name="Ruth R."/>
            <person name="San Lucas F."/>
            <person name="Warren J."/>
            <person name="Zhang J."/>
            <person name="Zhao Z."/>
            <person name="Zhou C."/>
            <person name="Zhu D."/>
            <person name="Lee S."/>
            <person name="Bess C."/>
            <person name="Blankenburg K."/>
            <person name="Forbes L."/>
            <person name="Fu Q."/>
            <person name="Gubbala S."/>
            <person name="Hirani K."/>
            <person name="Jayaseelan J.C."/>
            <person name="Lara F."/>
            <person name="Munidasa M."/>
            <person name="Palculict T."/>
            <person name="Patil S."/>
            <person name="Pu L.-L."/>
            <person name="Saada N."/>
            <person name="Tang L."/>
            <person name="Weissenberger G."/>
            <person name="Zhu Y."/>
            <person name="Hemphill L."/>
            <person name="Shang Y."/>
            <person name="Youmans B."/>
            <person name="Ayvaz T."/>
            <person name="Ross M."/>
            <person name="Santibanez J."/>
            <person name="Aqrawi P."/>
            <person name="Gross S."/>
            <person name="Joshi V."/>
            <person name="Fowler G."/>
            <person name="Nazareth L."/>
            <person name="Reid J."/>
            <person name="Worley K."/>
            <person name="Petrosino J."/>
            <person name="Highlander S."/>
            <person name="Gibbs R."/>
        </authorList>
    </citation>
    <scope>NUCLEOTIDE SEQUENCE [LARGE SCALE GENOMIC DNA]</scope>
    <source>
        <strain evidence="7 8">DSM 10105</strain>
    </source>
</reference>
<dbReference type="Gene3D" id="1.20.1440.20">
    <property type="entry name" value="LemA-like domain"/>
    <property type="match status" value="1"/>
</dbReference>
<organism evidence="7 8">
    <name type="scientific">Parascardovia denticolens DSM 10105 = JCM 12538</name>
    <dbReference type="NCBI Taxonomy" id="864564"/>
    <lineage>
        <taxon>Bacteria</taxon>
        <taxon>Bacillati</taxon>
        <taxon>Actinomycetota</taxon>
        <taxon>Actinomycetes</taxon>
        <taxon>Bifidobacteriales</taxon>
        <taxon>Bifidobacteriaceae</taxon>
        <taxon>Parascardovia</taxon>
    </lineage>
</organism>
<dbReference type="PATRIC" id="fig|864564.6.peg.313"/>
<evidence type="ECO:0000256" key="5">
    <source>
        <dbReference type="ARBA" id="ARBA00023136"/>
    </source>
</evidence>
<name>E6K300_PARDN</name>
<evidence type="ECO:0000313" key="8">
    <source>
        <dbReference type="Proteomes" id="UP000004946"/>
    </source>
</evidence>
<evidence type="ECO:0000256" key="2">
    <source>
        <dbReference type="ARBA" id="ARBA00008854"/>
    </source>
</evidence>
<keyword evidence="5 6" id="KW-0472">Membrane</keyword>
<dbReference type="InterPro" id="IPR007156">
    <property type="entry name" value="MamQ_LemA"/>
</dbReference>
<evidence type="ECO:0000313" key="7">
    <source>
        <dbReference type="EMBL" id="EFT82704.1"/>
    </source>
</evidence>
<gene>
    <name evidence="7" type="ORF">HMPREF0620_1389</name>
</gene>
<sequence length="203" mass="22501">MASEDGMKTQTGPGKKWLAPVIILAVLIVIGMIFAGQYNSLNGGRRAMEAQWSQVENVMDRQASLIPNLVAAVRGGMKHETKVFDDIAKARQAYSKAGTVKDKQAAGQDMNRESGVLLNVIQESYPNLQSSQQVQQLMTQLEGSQNRVTVERRRYIEQVRDYNTMVTGFPMNIAASIFGFHPVEEWHAPASSMKTPSVNLDED</sequence>
<protein>
    <submittedName>
        <fullName evidence="7">LemA family protein</fullName>
    </submittedName>
</protein>
<keyword evidence="8" id="KW-1185">Reference proteome</keyword>